<dbReference type="Proteomes" id="UP000671868">
    <property type="component" value="Chromosome"/>
</dbReference>
<dbReference type="Pfam" id="PF00535">
    <property type="entry name" value="Glycos_transf_2"/>
    <property type="match status" value="1"/>
</dbReference>
<proteinExistence type="predicted"/>
<evidence type="ECO:0000259" key="1">
    <source>
        <dbReference type="Pfam" id="PF00535"/>
    </source>
</evidence>
<protein>
    <submittedName>
        <fullName evidence="2">Glycosyltransferase family 2 protein</fullName>
    </submittedName>
</protein>
<dbReference type="SUPFAM" id="SSF53448">
    <property type="entry name" value="Nucleotide-diphospho-sugar transferases"/>
    <property type="match status" value="1"/>
</dbReference>
<feature type="domain" description="Glycosyltransferase 2-like" evidence="1">
    <location>
        <begin position="5"/>
        <end position="132"/>
    </location>
</feature>
<dbReference type="RefSeq" id="WP_209538258.1">
    <property type="nucleotide sequence ID" value="NZ_CP053381.1"/>
</dbReference>
<dbReference type="InterPro" id="IPR029044">
    <property type="entry name" value="Nucleotide-diphossugar_trans"/>
</dbReference>
<dbReference type="InterPro" id="IPR050834">
    <property type="entry name" value="Glycosyltransf_2"/>
</dbReference>
<gene>
    <name evidence="2" type="ORF">HNO51_00795</name>
</gene>
<reference evidence="2 3" key="1">
    <citation type="journal article" date="2021" name="Front. Microbiol.">
        <title>Aerobic Denitrification and Heterotrophic Sulfur Oxidation in the Genus Halomonas Revealed by Six Novel Species Characterizations and Genome-Based Analysis.</title>
        <authorList>
            <person name="Wang L."/>
            <person name="Shao Z."/>
        </authorList>
    </citation>
    <scope>NUCLEOTIDE SEQUENCE [LARGE SCALE GENOMIC DNA]</scope>
    <source>
        <strain evidence="2 3">MCCC 1A11059</strain>
    </source>
</reference>
<dbReference type="PANTHER" id="PTHR43685:SF2">
    <property type="entry name" value="GLYCOSYLTRANSFERASE 2-LIKE DOMAIN-CONTAINING PROTEIN"/>
    <property type="match status" value="1"/>
</dbReference>
<dbReference type="InterPro" id="IPR001173">
    <property type="entry name" value="Glyco_trans_2-like"/>
</dbReference>
<accession>A0ABX7W0X4</accession>
<evidence type="ECO:0000313" key="2">
    <source>
        <dbReference type="EMBL" id="QTP53342.1"/>
    </source>
</evidence>
<dbReference type="PANTHER" id="PTHR43685">
    <property type="entry name" value="GLYCOSYLTRANSFERASE"/>
    <property type="match status" value="1"/>
</dbReference>
<dbReference type="CDD" id="cd00761">
    <property type="entry name" value="Glyco_tranf_GTA_type"/>
    <property type="match status" value="1"/>
</dbReference>
<organism evidence="2 3">
    <name type="scientific">Billgrantia sulfidoxydans</name>
    <dbReference type="NCBI Taxonomy" id="2733484"/>
    <lineage>
        <taxon>Bacteria</taxon>
        <taxon>Pseudomonadati</taxon>
        <taxon>Pseudomonadota</taxon>
        <taxon>Gammaproteobacteria</taxon>
        <taxon>Oceanospirillales</taxon>
        <taxon>Halomonadaceae</taxon>
        <taxon>Billgrantia</taxon>
    </lineage>
</organism>
<sequence>MPFFSVIVPVYDKAASLEAALESVYGQTCQDFELVAVDDGSQDGSVEILARHAAQGRLTLLQRGSPGPGGYAARNHGASMARAPWLTFLDADDLYRPDHLRRLHDAIVAHPGIELFVNAYQKMEDGRPLPRIERLPGGRLVRREALRAFARSDFIHMNGACIRRERFLQLGGFPVDRYRRGGDVYFWLKALCELDAIHYCNSVTSLWQLENSGVTRDKRNLVHLHPGVDLLAEYAGRLTGEEARQLHAAINRKVLSWAVEKKRLGQPVRQELAALSHLGMQGRHWLHAATLLIPQPYYDRLRRWVK</sequence>
<keyword evidence="3" id="KW-1185">Reference proteome</keyword>
<evidence type="ECO:0000313" key="3">
    <source>
        <dbReference type="Proteomes" id="UP000671868"/>
    </source>
</evidence>
<dbReference type="Gene3D" id="3.90.550.10">
    <property type="entry name" value="Spore Coat Polysaccharide Biosynthesis Protein SpsA, Chain A"/>
    <property type="match status" value="1"/>
</dbReference>
<dbReference type="EMBL" id="CP053381">
    <property type="protein sequence ID" value="QTP53342.1"/>
    <property type="molecule type" value="Genomic_DNA"/>
</dbReference>
<name>A0ABX7W0X4_9GAMM</name>